<keyword evidence="3" id="KW-1185">Reference proteome</keyword>
<organism evidence="2 3">
    <name type="scientific">Parafrankia soli</name>
    <dbReference type="NCBI Taxonomy" id="2599596"/>
    <lineage>
        <taxon>Bacteria</taxon>
        <taxon>Bacillati</taxon>
        <taxon>Actinomycetota</taxon>
        <taxon>Actinomycetes</taxon>
        <taxon>Frankiales</taxon>
        <taxon>Frankiaceae</taxon>
        <taxon>Parafrankia</taxon>
    </lineage>
</organism>
<dbReference type="EMBL" id="MAXA01000268">
    <property type="protein sequence ID" value="OHV20235.1"/>
    <property type="molecule type" value="Genomic_DNA"/>
</dbReference>
<feature type="compositionally biased region" description="Basic and acidic residues" evidence="1">
    <location>
        <begin position="138"/>
        <end position="155"/>
    </location>
</feature>
<sequence>MSRVAGQPVGEHHRERCVRRLSARPDAYDVDLFVAPVVVPVARPAGHRVVADRGHHRRAMPVRDPAALEQHPIGAGCQPDAPVRRRREIAGRRRRPILVGRQVLLFADRGVAQVDEGRFVAGLVVVALRIGLGLESERADEGNDGRDHDRDRDQRLCPVDVARPGHQPRSGPGPSARRFGVLRRIGLGVLRRVRRRPVDRYGVRAVGSRVASPDVVSPVDHAHSRMNGSTAPRTCPILLNLDDRGA</sequence>
<dbReference type="AlphaFoldDB" id="A0A1S1PGY9"/>
<evidence type="ECO:0000313" key="2">
    <source>
        <dbReference type="EMBL" id="OHV20235.1"/>
    </source>
</evidence>
<feature type="region of interest" description="Disordered" evidence="1">
    <location>
        <begin position="138"/>
        <end position="177"/>
    </location>
</feature>
<proteinExistence type="predicted"/>
<reference evidence="3" key="1">
    <citation type="submission" date="2016-07" db="EMBL/GenBank/DDBJ databases">
        <title>Frankia sp. NRRL B-16219 Genome sequencing.</title>
        <authorList>
            <person name="Ghodhbane-Gtari F."/>
            <person name="Swanson E."/>
            <person name="Gueddou A."/>
            <person name="Louati M."/>
            <person name="Nouioui I."/>
            <person name="Hezbri K."/>
            <person name="Abebe-Akele F."/>
            <person name="Simpson S."/>
            <person name="Morris K."/>
            <person name="Thomas K."/>
            <person name="Gtari M."/>
            <person name="Tisa L.S."/>
        </authorList>
    </citation>
    <scope>NUCLEOTIDE SEQUENCE [LARGE SCALE GENOMIC DNA]</scope>
    <source>
        <strain evidence="3">NRRL B-16219</strain>
    </source>
</reference>
<name>A0A1S1PGY9_9ACTN</name>
<evidence type="ECO:0000313" key="3">
    <source>
        <dbReference type="Proteomes" id="UP000179769"/>
    </source>
</evidence>
<dbReference type="Proteomes" id="UP000179769">
    <property type="component" value="Unassembled WGS sequence"/>
</dbReference>
<gene>
    <name evidence="2" type="ORF">BBK14_08310</name>
</gene>
<comment type="caution">
    <text evidence="2">The sequence shown here is derived from an EMBL/GenBank/DDBJ whole genome shotgun (WGS) entry which is preliminary data.</text>
</comment>
<protein>
    <submittedName>
        <fullName evidence="2">Uncharacterized protein</fullName>
    </submittedName>
</protein>
<accession>A0A1S1PGY9</accession>
<evidence type="ECO:0000256" key="1">
    <source>
        <dbReference type="SAM" id="MobiDB-lite"/>
    </source>
</evidence>